<dbReference type="GeneID" id="70220893"/>
<comment type="pathway">
    <text evidence="2">Amino-acid degradation; L-phenylalanine degradation; acetoacetate and fumarate from L-phenylalanine: step 4/6.</text>
</comment>
<evidence type="ECO:0000256" key="4">
    <source>
        <dbReference type="ARBA" id="ARBA00013127"/>
    </source>
</evidence>
<name>A0A9P9FXZ1_FUSRE</name>
<dbReference type="GO" id="GO:0046872">
    <property type="term" value="F:metal ion binding"/>
    <property type="evidence" value="ECO:0007669"/>
    <property type="project" value="UniProtKB-KW"/>
</dbReference>
<dbReference type="InterPro" id="IPR046452">
    <property type="entry name" value="HgmA_N"/>
</dbReference>
<protein>
    <recommendedName>
        <fullName evidence="4">homogentisate 1,2-dioxygenase</fullName>
        <ecNumber evidence="4">1.13.11.5</ecNumber>
    </recommendedName>
</protein>
<dbReference type="GO" id="GO:0004411">
    <property type="term" value="F:homogentisate 1,2-dioxygenase activity"/>
    <property type="evidence" value="ECO:0007669"/>
    <property type="project" value="UniProtKB-EC"/>
</dbReference>
<evidence type="ECO:0000256" key="7">
    <source>
        <dbReference type="ARBA" id="ARBA00023002"/>
    </source>
</evidence>
<dbReference type="EC" id="1.13.11.5" evidence="4"/>
<dbReference type="InterPro" id="IPR014710">
    <property type="entry name" value="RmlC-like_jellyroll"/>
</dbReference>
<dbReference type="GO" id="GO:0006559">
    <property type="term" value="P:L-phenylalanine catabolic process"/>
    <property type="evidence" value="ECO:0007669"/>
    <property type="project" value="InterPro"/>
</dbReference>
<dbReference type="Pfam" id="PF20510">
    <property type="entry name" value="HgmA_N"/>
    <property type="match status" value="1"/>
</dbReference>
<dbReference type="SUPFAM" id="SSF51182">
    <property type="entry name" value="RmlC-like cupins"/>
    <property type="match status" value="1"/>
</dbReference>
<keyword evidence="7" id="KW-0560">Oxidoreductase</keyword>
<dbReference type="Gene3D" id="2.60.120.10">
    <property type="entry name" value="Jelly Rolls"/>
    <property type="match status" value="1"/>
</dbReference>
<sequence length="211" mass="23394">MPDNQAFGTSDGDLCLVPQKGSIDIKTEIGPIRLRPGEIAVIPYAVRFYIAVVKGPICRYIVETFINHFKLPELEIINSSGLKYCSKLFSTIIKENIFNIVGLHGTFFLFKYDLGAISYDHAFITSIKGSLDSMNNGSGICTLYNGMTPHGPLQSEWETGISEKQVPLRISNDNMLVMFESSYAPGVADWATGGKRVPIGDRYNEFEPTQL</sequence>
<evidence type="ECO:0000256" key="5">
    <source>
        <dbReference type="ARBA" id="ARBA00022723"/>
    </source>
</evidence>
<organism evidence="11 12">
    <name type="scientific">Fusarium redolens</name>
    <dbReference type="NCBI Taxonomy" id="48865"/>
    <lineage>
        <taxon>Eukaryota</taxon>
        <taxon>Fungi</taxon>
        <taxon>Dikarya</taxon>
        <taxon>Ascomycota</taxon>
        <taxon>Pezizomycotina</taxon>
        <taxon>Sordariomycetes</taxon>
        <taxon>Hypocreomycetidae</taxon>
        <taxon>Hypocreales</taxon>
        <taxon>Nectriaceae</taxon>
        <taxon>Fusarium</taxon>
        <taxon>Fusarium redolens species complex</taxon>
    </lineage>
</organism>
<gene>
    <name evidence="11" type="ORF">BKA55DRAFT_546638</name>
</gene>
<dbReference type="PANTHER" id="PTHR11056">
    <property type="entry name" value="HOMOGENTISATE 1,2-DIOXYGENASE"/>
    <property type="match status" value="1"/>
</dbReference>
<evidence type="ECO:0000256" key="1">
    <source>
        <dbReference type="ARBA" id="ARBA00001962"/>
    </source>
</evidence>
<feature type="domain" description="Homogentisate 1,2-dioxygenase N-terminal" evidence="10">
    <location>
        <begin position="3"/>
        <end position="82"/>
    </location>
</feature>
<dbReference type="InterPro" id="IPR005708">
    <property type="entry name" value="Homogentis_dOase"/>
</dbReference>
<comment type="cofactor">
    <cofactor evidence="1">
        <name>Fe cation</name>
        <dbReference type="ChEBI" id="CHEBI:24875"/>
    </cofactor>
</comment>
<evidence type="ECO:0000313" key="12">
    <source>
        <dbReference type="Proteomes" id="UP000720189"/>
    </source>
</evidence>
<evidence type="ECO:0000256" key="2">
    <source>
        <dbReference type="ARBA" id="ARBA00004704"/>
    </source>
</evidence>
<keyword evidence="8" id="KW-0408">Iron</keyword>
<dbReference type="InterPro" id="IPR046451">
    <property type="entry name" value="HgmA_C"/>
</dbReference>
<accession>A0A9P9FXZ1</accession>
<dbReference type="GO" id="GO:0005737">
    <property type="term" value="C:cytoplasm"/>
    <property type="evidence" value="ECO:0007669"/>
    <property type="project" value="TreeGrafter"/>
</dbReference>
<reference evidence="11" key="1">
    <citation type="journal article" date="2021" name="Nat. Commun.">
        <title>Genetic determinants of endophytism in the Arabidopsis root mycobiome.</title>
        <authorList>
            <person name="Mesny F."/>
            <person name="Miyauchi S."/>
            <person name="Thiergart T."/>
            <person name="Pickel B."/>
            <person name="Atanasova L."/>
            <person name="Karlsson M."/>
            <person name="Huettel B."/>
            <person name="Barry K.W."/>
            <person name="Haridas S."/>
            <person name="Chen C."/>
            <person name="Bauer D."/>
            <person name="Andreopoulos W."/>
            <person name="Pangilinan J."/>
            <person name="LaButti K."/>
            <person name="Riley R."/>
            <person name="Lipzen A."/>
            <person name="Clum A."/>
            <person name="Drula E."/>
            <person name="Henrissat B."/>
            <person name="Kohler A."/>
            <person name="Grigoriev I.V."/>
            <person name="Martin F.M."/>
            <person name="Hacquard S."/>
        </authorList>
    </citation>
    <scope>NUCLEOTIDE SEQUENCE</scope>
    <source>
        <strain evidence="11">MPI-CAGE-AT-0023</strain>
    </source>
</reference>
<dbReference type="EMBL" id="JAGMUX010000031">
    <property type="protein sequence ID" value="KAH7210795.1"/>
    <property type="molecule type" value="Genomic_DNA"/>
</dbReference>
<comment type="caution">
    <text evidence="11">The sequence shown here is derived from an EMBL/GenBank/DDBJ whole genome shotgun (WGS) entry which is preliminary data.</text>
</comment>
<dbReference type="GO" id="GO:0006570">
    <property type="term" value="P:tyrosine metabolic process"/>
    <property type="evidence" value="ECO:0007669"/>
    <property type="project" value="InterPro"/>
</dbReference>
<evidence type="ECO:0000256" key="6">
    <source>
        <dbReference type="ARBA" id="ARBA00022964"/>
    </source>
</evidence>
<dbReference type="PANTHER" id="PTHR11056:SF0">
    <property type="entry name" value="HOMOGENTISATE 1,2-DIOXYGENASE"/>
    <property type="match status" value="1"/>
</dbReference>
<comment type="similarity">
    <text evidence="3">Belongs to the homogentisate dioxygenase family.</text>
</comment>
<evidence type="ECO:0000313" key="11">
    <source>
        <dbReference type="EMBL" id="KAH7210795.1"/>
    </source>
</evidence>
<dbReference type="AlphaFoldDB" id="A0A9P9FXZ1"/>
<feature type="domain" description="Homogentisate 1,2-dioxygenase C-terminal" evidence="9">
    <location>
        <begin position="123"/>
        <end position="193"/>
    </location>
</feature>
<proteinExistence type="inferred from homology"/>
<dbReference type="InterPro" id="IPR011051">
    <property type="entry name" value="RmlC_Cupin_sf"/>
</dbReference>
<dbReference type="Proteomes" id="UP000720189">
    <property type="component" value="Unassembled WGS sequence"/>
</dbReference>
<dbReference type="OrthoDB" id="4379436at2759"/>
<dbReference type="RefSeq" id="XP_046041566.1">
    <property type="nucleotide sequence ID" value="XM_046190939.1"/>
</dbReference>
<keyword evidence="12" id="KW-1185">Reference proteome</keyword>
<keyword evidence="5" id="KW-0479">Metal-binding</keyword>
<evidence type="ECO:0000256" key="3">
    <source>
        <dbReference type="ARBA" id="ARBA00007757"/>
    </source>
</evidence>
<evidence type="ECO:0000259" key="10">
    <source>
        <dbReference type="Pfam" id="PF20510"/>
    </source>
</evidence>
<evidence type="ECO:0000256" key="8">
    <source>
        <dbReference type="ARBA" id="ARBA00023004"/>
    </source>
</evidence>
<keyword evidence="6" id="KW-0223">Dioxygenase</keyword>
<dbReference type="Pfam" id="PF04209">
    <property type="entry name" value="HgmA_C"/>
    <property type="match status" value="1"/>
</dbReference>
<evidence type="ECO:0000259" key="9">
    <source>
        <dbReference type="Pfam" id="PF04209"/>
    </source>
</evidence>